<accession>K1TBT3</accession>
<gene>
    <name evidence="1" type="ORF">LEA_09451</name>
</gene>
<sequence length="32" mass="3613">MDQGYWCDGGLTAPTDEAMIFDISEMKRLGFN</sequence>
<evidence type="ECO:0000313" key="1">
    <source>
        <dbReference type="EMBL" id="EKC67153.1"/>
    </source>
</evidence>
<reference evidence="1" key="1">
    <citation type="journal article" date="2013" name="Environ. Microbiol.">
        <title>Microbiota from the distal guts of lean and obese adolescents exhibit partial functional redundancy besides clear differences in community structure.</title>
        <authorList>
            <person name="Ferrer M."/>
            <person name="Ruiz A."/>
            <person name="Lanza F."/>
            <person name="Haange S.B."/>
            <person name="Oberbach A."/>
            <person name="Till H."/>
            <person name="Bargiela R."/>
            <person name="Campoy C."/>
            <person name="Segura M.T."/>
            <person name="Richter M."/>
            <person name="von Bergen M."/>
            <person name="Seifert J."/>
            <person name="Suarez A."/>
        </authorList>
    </citation>
    <scope>NUCLEOTIDE SEQUENCE</scope>
</reference>
<feature type="non-terminal residue" evidence="1">
    <location>
        <position position="32"/>
    </location>
</feature>
<name>K1TBT3_9ZZZZ</name>
<protein>
    <submittedName>
        <fullName evidence="1">Uncharacterized protein</fullName>
    </submittedName>
</protein>
<proteinExistence type="predicted"/>
<dbReference type="EMBL" id="AJWY01006331">
    <property type="protein sequence ID" value="EKC67153.1"/>
    <property type="molecule type" value="Genomic_DNA"/>
</dbReference>
<comment type="caution">
    <text evidence="1">The sequence shown here is derived from an EMBL/GenBank/DDBJ whole genome shotgun (WGS) entry which is preliminary data.</text>
</comment>
<organism evidence="1">
    <name type="scientific">human gut metagenome</name>
    <dbReference type="NCBI Taxonomy" id="408170"/>
    <lineage>
        <taxon>unclassified sequences</taxon>
        <taxon>metagenomes</taxon>
        <taxon>organismal metagenomes</taxon>
    </lineage>
</organism>
<dbReference type="AlphaFoldDB" id="K1TBT3"/>